<dbReference type="PATRIC" id="fig|1365253.3.peg.3465"/>
<dbReference type="SUPFAM" id="SSF52283">
    <property type="entry name" value="Formate/glycerate dehydrogenase catalytic domain-like"/>
    <property type="match status" value="1"/>
</dbReference>
<dbReference type="PANTHER" id="PTHR43333">
    <property type="entry name" value="2-HACID_DH_C DOMAIN-CONTAINING PROTEIN"/>
    <property type="match status" value="1"/>
</dbReference>
<dbReference type="OrthoDB" id="9787219at2"/>
<dbReference type="InterPro" id="IPR006140">
    <property type="entry name" value="D-isomer_DH_NAD-bd"/>
</dbReference>
<dbReference type="InterPro" id="IPR036291">
    <property type="entry name" value="NAD(P)-bd_dom_sf"/>
</dbReference>
<organism evidence="4 5">
    <name type="scientific">Pseudoalteromonas luteoviolacea NCIMB 1942</name>
    <dbReference type="NCBI Taxonomy" id="1365253"/>
    <lineage>
        <taxon>Bacteria</taxon>
        <taxon>Pseudomonadati</taxon>
        <taxon>Pseudomonadota</taxon>
        <taxon>Gammaproteobacteria</taxon>
        <taxon>Alteromonadales</taxon>
        <taxon>Pseudoalteromonadaceae</taxon>
        <taxon>Pseudoalteromonas</taxon>
    </lineage>
</organism>
<dbReference type="GO" id="GO:0051287">
    <property type="term" value="F:NAD binding"/>
    <property type="evidence" value="ECO:0007669"/>
    <property type="project" value="InterPro"/>
</dbReference>
<keyword evidence="2" id="KW-0520">NAD</keyword>
<name>A0A167ANE0_9GAMM</name>
<dbReference type="Proteomes" id="UP000076587">
    <property type="component" value="Unassembled WGS sequence"/>
</dbReference>
<sequence length="306" mass="33590">MSVLVCVTGRNNDKLMAKLSDAIPDVKIEQWPYCEDLSSVQFVLAWNAPDNLWQQLPNLKVVQSYGAGVDGIALDKLKPCVSVARIVDQKLSVDMAEYVLSHVLANKLRHREYAANQSEGYWKPRRAMGGNEVGILGLGELGKVTAEVLVRHGFSVRGWSRTQKDLPKVACYAGENQLETFLSEIDYLVCLLPLTQQTKGMLNAKLFSLLPANCVVINVARGQHLVEEDLLAALDNNKLGGAVLDVFSTEPLPENHPFWSHSKVTVTPHVAAVTNMDTVIAQIAANVNACLDDTPLENQVNLSKGY</sequence>
<evidence type="ECO:0000259" key="3">
    <source>
        <dbReference type="Pfam" id="PF02826"/>
    </source>
</evidence>
<evidence type="ECO:0000256" key="1">
    <source>
        <dbReference type="ARBA" id="ARBA00023002"/>
    </source>
</evidence>
<dbReference type="CDD" id="cd12164">
    <property type="entry name" value="GDH_like_2"/>
    <property type="match status" value="1"/>
</dbReference>
<evidence type="ECO:0000313" key="4">
    <source>
        <dbReference type="EMBL" id="KZN45611.1"/>
    </source>
</evidence>
<dbReference type="PROSITE" id="PS00671">
    <property type="entry name" value="D_2_HYDROXYACID_DH_3"/>
    <property type="match status" value="1"/>
</dbReference>
<accession>A0A167ANE0</accession>
<feature type="domain" description="D-isomer specific 2-hydroxyacid dehydrogenase NAD-binding" evidence="3">
    <location>
        <begin position="102"/>
        <end position="271"/>
    </location>
</feature>
<protein>
    <recommendedName>
        <fullName evidence="3">D-isomer specific 2-hydroxyacid dehydrogenase NAD-binding domain-containing protein</fullName>
    </recommendedName>
</protein>
<dbReference type="GO" id="GO:0016616">
    <property type="term" value="F:oxidoreductase activity, acting on the CH-OH group of donors, NAD or NADP as acceptor"/>
    <property type="evidence" value="ECO:0007669"/>
    <property type="project" value="UniProtKB-ARBA"/>
</dbReference>
<evidence type="ECO:0000256" key="2">
    <source>
        <dbReference type="ARBA" id="ARBA00023027"/>
    </source>
</evidence>
<evidence type="ECO:0000313" key="5">
    <source>
        <dbReference type="Proteomes" id="UP000076587"/>
    </source>
</evidence>
<proteinExistence type="predicted"/>
<comment type="caution">
    <text evidence="4">The sequence shown here is derived from an EMBL/GenBank/DDBJ whole genome shotgun (WGS) entry which is preliminary data.</text>
</comment>
<reference evidence="4 5" key="1">
    <citation type="submission" date="2013-07" db="EMBL/GenBank/DDBJ databases">
        <title>Comparative Genomic and Metabolomic Analysis of Twelve Strains of Pseudoalteromonas luteoviolacea.</title>
        <authorList>
            <person name="Vynne N.G."/>
            <person name="Mansson M."/>
            <person name="Gram L."/>
        </authorList>
    </citation>
    <scope>NUCLEOTIDE SEQUENCE [LARGE SCALE GENOMIC DNA]</scope>
    <source>
        <strain evidence="4 5">NCIMB 1942</strain>
    </source>
</reference>
<gene>
    <name evidence="4" type="ORF">N482_14420</name>
</gene>
<dbReference type="EMBL" id="AUXT01000180">
    <property type="protein sequence ID" value="KZN45611.1"/>
    <property type="molecule type" value="Genomic_DNA"/>
</dbReference>
<dbReference type="Gene3D" id="3.40.50.720">
    <property type="entry name" value="NAD(P)-binding Rossmann-like Domain"/>
    <property type="match status" value="2"/>
</dbReference>
<dbReference type="InterPro" id="IPR029753">
    <property type="entry name" value="D-isomer_DH_CS"/>
</dbReference>
<dbReference type="Pfam" id="PF02826">
    <property type="entry name" value="2-Hacid_dh_C"/>
    <property type="match status" value="1"/>
</dbReference>
<dbReference type="RefSeq" id="WP_063377948.1">
    <property type="nucleotide sequence ID" value="NZ_AUXT01000180.1"/>
</dbReference>
<dbReference type="AlphaFoldDB" id="A0A167ANE0"/>
<keyword evidence="1" id="KW-0560">Oxidoreductase</keyword>
<dbReference type="PANTHER" id="PTHR43333:SF1">
    <property type="entry name" value="D-ISOMER SPECIFIC 2-HYDROXYACID DEHYDROGENASE NAD-BINDING DOMAIN-CONTAINING PROTEIN"/>
    <property type="match status" value="1"/>
</dbReference>
<dbReference type="SUPFAM" id="SSF51735">
    <property type="entry name" value="NAD(P)-binding Rossmann-fold domains"/>
    <property type="match status" value="1"/>
</dbReference>